<dbReference type="PANTHER" id="PTHR43542">
    <property type="entry name" value="METHYLTRANSFERASE"/>
    <property type="match status" value="1"/>
</dbReference>
<organism evidence="3 4">
    <name type="scientific">Amnibacterium kyonggiense</name>
    <dbReference type="NCBI Taxonomy" id="595671"/>
    <lineage>
        <taxon>Bacteria</taxon>
        <taxon>Bacillati</taxon>
        <taxon>Actinomycetota</taxon>
        <taxon>Actinomycetes</taxon>
        <taxon>Micrococcales</taxon>
        <taxon>Microbacteriaceae</taxon>
        <taxon>Amnibacterium</taxon>
    </lineage>
</organism>
<accession>A0A4R7FSL6</accession>
<dbReference type="Gene3D" id="3.40.50.150">
    <property type="entry name" value="Vaccinia Virus protein VP39"/>
    <property type="match status" value="1"/>
</dbReference>
<reference evidence="3 4" key="1">
    <citation type="submission" date="2019-03" db="EMBL/GenBank/DDBJ databases">
        <title>Genomic Encyclopedia of Archaeal and Bacterial Type Strains, Phase II (KMG-II): from individual species to whole genera.</title>
        <authorList>
            <person name="Goeker M."/>
        </authorList>
    </citation>
    <scope>NUCLEOTIDE SEQUENCE [LARGE SCALE GENOMIC DNA]</scope>
    <source>
        <strain evidence="3 4">DSM 24782</strain>
    </source>
</reference>
<evidence type="ECO:0000313" key="3">
    <source>
        <dbReference type="EMBL" id="TDS80865.1"/>
    </source>
</evidence>
<dbReference type="PANTHER" id="PTHR43542:SF1">
    <property type="entry name" value="METHYLTRANSFERASE"/>
    <property type="match status" value="1"/>
</dbReference>
<evidence type="ECO:0000256" key="2">
    <source>
        <dbReference type="ARBA" id="ARBA00022679"/>
    </source>
</evidence>
<evidence type="ECO:0000256" key="1">
    <source>
        <dbReference type="ARBA" id="ARBA00022603"/>
    </source>
</evidence>
<dbReference type="PIRSF" id="PIRSF004553">
    <property type="entry name" value="CHP00095"/>
    <property type="match status" value="1"/>
</dbReference>
<evidence type="ECO:0000313" key="4">
    <source>
        <dbReference type="Proteomes" id="UP000295344"/>
    </source>
</evidence>
<dbReference type="AlphaFoldDB" id="A0A4R7FSL6"/>
<keyword evidence="2 3" id="KW-0808">Transferase</keyword>
<dbReference type="InterPro" id="IPR029063">
    <property type="entry name" value="SAM-dependent_MTases_sf"/>
</dbReference>
<dbReference type="NCBIfam" id="TIGR00095">
    <property type="entry name" value="16S rRNA (guanine(966)-N(2))-methyltransferase RsmD"/>
    <property type="match status" value="1"/>
</dbReference>
<dbReference type="GO" id="GO:0008168">
    <property type="term" value="F:methyltransferase activity"/>
    <property type="evidence" value="ECO:0007669"/>
    <property type="project" value="UniProtKB-KW"/>
</dbReference>
<dbReference type="GO" id="GO:0031167">
    <property type="term" value="P:rRNA methylation"/>
    <property type="evidence" value="ECO:0007669"/>
    <property type="project" value="InterPro"/>
</dbReference>
<keyword evidence="4" id="KW-1185">Reference proteome</keyword>
<keyword evidence="1 3" id="KW-0489">Methyltransferase</keyword>
<protein>
    <submittedName>
        <fullName evidence="3">16S rRNA (Guanine966-N2)-methyltransferase</fullName>
    </submittedName>
</protein>
<dbReference type="InterPro" id="IPR004398">
    <property type="entry name" value="RNA_MeTrfase_RsmD"/>
</dbReference>
<dbReference type="Proteomes" id="UP000295344">
    <property type="component" value="Unassembled WGS sequence"/>
</dbReference>
<dbReference type="Pfam" id="PF03602">
    <property type="entry name" value="Cons_hypoth95"/>
    <property type="match status" value="1"/>
</dbReference>
<gene>
    <name evidence="3" type="ORF">CLV52_1435</name>
</gene>
<sequence>MVREAWRVPRIVAGWAGSLQLAVPPDGTRPTSDRTREALFSMLEARDAIAGAAVLDLYAGSGAFGLEALSRGAASVVLVEKAPKAARVIRENVGRLRRAADGPLDAAVVQQAVRTFLATAAPGVGLAFLDPPYDLADEDVAADLVVLAPLLEPDALVLVERSSRSPAPVLPPTLVLERTRTYGDTAVHVLTTA</sequence>
<comment type="caution">
    <text evidence="3">The sequence shown here is derived from an EMBL/GenBank/DDBJ whole genome shotgun (WGS) entry which is preliminary data.</text>
</comment>
<dbReference type="CDD" id="cd02440">
    <property type="entry name" value="AdoMet_MTases"/>
    <property type="match status" value="1"/>
</dbReference>
<dbReference type="EMBL" id="SOAM01000001">
    <property type="protein sequence ID" value="TDS80865.1"/>
    <property type="molecule type" value="Genomic_DNA"/>
</dbReference>
<proteinExistence type="predicted"/>
<dbReference type="SUPFAM" id="SSF53335">
    <property type="entry name" value="S-adenosyl-L-methionine-dependent methyltransferases"/>
    <property type="match status" value="1"/>
</dbReference>
<name>A0A4R7FSL6_9MICO</name>